<sequence length="158" mass="17564">MALTTQTMTDEQRKSVALEYLKAFDNGGVTSTGGAILDLFAEDAQVYFPKWGLATGRAEIGKLFGDVGATLRSIRHDYASFNWIFSGSDTLVAEGTSHGEHQDGAWRAGVPEWGAGRWCDVFEIRDWKIQRVFIYLDPDYAGRDTARYPWLAGTSTKD</sequence>
<evidence type="ECO:0000313" key="3">
    <source>
        <dbReference type="Proteomes" id="UP000715441"/>
    </source>
</evidence>
<evidence type="ECO:0000259" key="1">
    <source>
        <dbReference type="Pfam" id="PF12680"/>
    </source>
</evidence>
<comment type="caution">
    <text evidence="2">The sequence shown here is derived from an EMBL/GenBank/DDBJ whole genome shotgun (WGS) entry which is preliminary data.</text>
</comment>
<dbReference type="Proteomes" id="UP000715441">
    <property type="component" value="Unassembled WGS sequence"/>
</dbReference>
<dbReference type="SUPFAM" id="SSF54427">
    <property type="entry name" value="NTF2-like"/>
    <property type="match status" value="1"/>
</dbReference>
<organism evidence="2 3">
    <name type="scientific">Amycolatopsis acididurans</name>
    <dbReference type="NCBI Taxonomy" id="2724524"/>
    <lineage>
        <taxon>Bacteria</taxon>
        <taxon>Bacillati</taxon>
        <taxon>Actinomycetota</taxon>
        <taxon>Actinomycetes</taxon>
        <taxon>Pseudonocardiales</taxon>
        <taxon>Pseudonocardiaceae</taxon>
        <taxon>Amycolatopsis</taxon>
    </lineage>
</organism>
<dbReference type="InterPro" id="IPR037401">
    <property type="entry name" value="SnoaL-like"/>
</dbReference>
<keyword evidence="3" id="KW-1185">Reference proteome</keyword>
<evidence type="ECO:0000313" key="2">
    <source>
        <dbReference type="EMBL" id="NKQ53922.1"/>
    </source>
</evidence>
<dbReference type="InterPro" id="IPR032710">
    <property type="entry name" value="NTF2-like_dom_sf"/>
</dbReference>
<dbReference type="EMBL" id="JAAXLS010000007">
    <property type="protein sequence ID" value="NKQ53922.1"/>
    <property type="molecule type" value="Genomic_DNA"/>
</dbReference>
<feature type="domain" description="SnoaL-like" evidence="1">
    <location>
        <begin position="19"/>
        <end position="131"/>
    </location>
</feature>
<protein>
    <submittedName>
        <fullName evidence="2">Nuclear transport factor 2 family protein</fullName>
    </submittedName>
</protein>
<reference evidence="2 3" key="1">
    <citation type="submission" date="2020-04" db="EMBL/GenBank/DDBJ databases">
        <title>Novel species.</title>
        <authorList>
            <person name="Teo W.F.A."/>
            <person name="Lipun K."/>
            <person name="Srisuk N."/>
            <person name="Duangmal K."/>
        </authorList>
    </citation>
    <scope>NUCLEOTIDE SEQUENCE [LARGE SCALE GENOMIC DNA]</scope>
    <source>
        <strain evidence="2 3">K13G38</strain>
    </source>
</reference>
<accession>A0ABX1J2A2</accession>
<dbReference type="Gene3D" id="3.10.450.50">
    <property type="match status" value="1"/>
</dbReference>
<gene>
    <name evidence="2" type="ORF">HFP15_13630</name>
</gene>
<name>A0ABX1J2A2_9PSEU</name>
<dbReference type="RefSeq" id="WP_168515324.1">
    <property type="nucleotide sequence ID" value="NZ_JAAXLS010000007.1"/>
</dbReference>
<dbReference type="Pfam" id="PF12680">
    <property type="entry name" value="SnoaL_2"/>
    <property type="match status" value="1"/>
</dbReference>
<proteinExistence type="predicted"/>